<evidence type="ECO:0000313" key="1">
    <source>
        <dbReference type="EMBL" id="UPQ78752.1"/>
    </source>
</evidence>
<gene>
    <name evidence="1" type="ORF">M0M57_14155</name>
</gene>
<keyword evidence="2" id="KW-1185">Reference proteome</keyword>
<sequence>MKESDINKENTKEKEAKRIEEIKKLSYAQQLENFLKLMELSYALKNAPKVYPNKK</sequence>
<dbReference type="Proteomes" id="UP000830583">
    <property type="component" value="Chromosome"/>
</dbReference>
<organism evidence="1 2">
    <name type="scientific">Flavobacterium azooxidireducens</name>
    <dbReference type="NCBI Taxonomy" id="1871076"/>
    <lineage>
        <taxon>Bacteria</taxon>
        <taxon>Pseudomonadati</taxon>
        <taxon>Bacteroidota</taxon>
        <taxon>Flavobacteriia</taxon>
        <taxon>Flavobacteriales</taxon>
        <taxon>Flavobacteriaceae</taxon>
        <taxon>Flavobacterium</taxon>
    </lineage>
</organism>
<dbReference type="EMBL" id="CP096205">
    <property type="protein sequence ID" value="UPQ78752.1"/>
    <property type="molecule type" value="Genomic_DNA"/>
</dbReference>
<reference evidence="1" key="1">
    <citation type="submission" date="2022-04" db="EMBL/GenBank/DDBJ databases">
        <title>Consumption of N2O by Flavobacterium azooxidireducens sp. nov. isolated from Decomposing Leaf Litter of Phragmites australis (Cav.).</title>
        <authorList>
            <person name="Behrendt U."/>
            <person name="Spanner T."/>
            <person name="Augustin J."/>
            <person name="Horn M.A."/>
            <person name="Kolb S."/>
            <person name="Ulrich A."/>
        </authorList>
    </citation>
    <scope>NUCLEOTIDE SEQUENCE</scope>
    <source>
        <strain evidence="1">IGB 4-14</strain>
    </source>
</reference>
<proteinExistence type="predicted"/>
<accession>A0ABY4KD72</accession>
<name>A0ABY4KD72_9FLAO</name>
<dbReference type="RefSeq" id="WP_248433703.1">
    <property type="nucleotide sequence ID" value="NZ_CP096205.1"/>
</dbReference>
<protein>
    <submittedName>
        <fullName evidence="1">Uncharacterized protein</fullName>
    </submittedName>
</protein>
<evidence type="ECO:0000313" key="2">
    <source>
        <dbReference type="Proteomes" id="UP000830583"/>
    </source>
</evidence>